<dbReference type="GO" id="GO:0000774">
    <property type="term" value="F:adenyl-nucleotide exchange factor activity"/>
    <property type="evidence" value="ECO:0007669"/>
    <property type="project" value="InterPro"/>
</dbReference>
<keyword evidence="3 4" id="KW-0346">Stress response</keyword>
<gene>
    <name evidence="3" type="primary">grpE</name>
    <name evidence="6" type="ORF">A3H71_02160</name>
</gene>
<dbReference type="InterPro" id="IPR013805">
    <property type="entry name" value="GrpE_CC"/>
</dbReference>
<dbReference type="Gene3D" id="3.90.20.20">
    <property type="match status" value="1"/>
</dbReference>
<evidence type="ECO:0000313" key="6">
    <source>
        <dbReference type="EMBL" id="OHA10293.1"/>
    </source>
</evidence>
<dbReference type="PROSITE" id="PS01071">
    <property type="entry name" value="GRPE"/>
    <property type="match status" value="1"/>
</dbReference>
<dbReference type="GO" id="GO:0051087">
    <property type="term" value="F:protein-folding chaperone binding"/>
    <property type="evidence" value="ECO:0007669"/>
    <property type="project" value="InterPro"/>
</dbReference>
<dbReference type="EMBL" id="MHQV01000033">
    <property type="protein sequence ID" value="OHA10293.1"/>
    <property type="molecule type" value="Genomic_DNA"/>
</dbReference>
<keyword evidence="3" id="KW-0963">Cytoplasm</keyword>
<protein>
    <recommendedName>
        <fullName evidence="3 4">Protein GrpE</fullName>
    </recommendedName>
    <alternativeName>
        <fullName evidence="3">HSP-70 cofactor</fullName>
    </alternativeName>
</protein>
<dbReference type="STRING" id="1802283.A3H71_02160"/>
<dbReference type="AlphaFoldDB" id="A0A1G2LF69"/>
<evidence type="ECO:0000256" key="3">
    <source>
        <dbReference type="HAMAP-Rule" id="MF_01151"/>
    </source>
</evidence>
<dbReference type="InterPro" id="IPR009012">
    <property type="entry name" value="GrpE_head"/>
</dbReference>
<organism evidence="6 7">
    <name type="scientific">Candidatus Sungbacteria bacterium RIFCSPLOWO2_02_FULL_48_13b</name>
    <dbReference type="NCBI Taxonomy" id="1802283"/>
    <lineage>
        <taxon>Bacteria</taxon>
        <taxon>Candidatus Sungiibacteriota</taxon>
    </lineage>
</organism>
<keyword evidence="2 3" id="KW-0143">Chaperone</keyword>
<dbReference type="SUPFAM" id="SSF51064">
    <property type="entry name" value="Head domain of nucleotide exchange factor GrpE"/>
    <property type="match status" value="1"/>
</dbReference>
<reference evidence="6 7" key="1">
    <citation type="journal article" date="2016" name="Nat. Commun.">
        <title>Thousands of microbial genomes shed light on interconnected biogeochemical processes in an aquifer system.</title>
        <authorList>
            <person name="Anantharaman K."/>
            <person name="Brown C.T."/>
            <person name="Hug L.A."/>
            <person name="Sharon I."/>
            <person name="Castelle C.J."/>
            <person name="Probst A.J."/>
            <person name="Thomas B.C."/>
            <person name="Singh A."/>
            <person name="Wilkins M.J."/>
            <person name="Karaoz U."/>
            <person name="Brodie E.L."/>
            <person name="Williams K.H."/>
            <person name="Hubbard S.S."/>
            <person name="Banfield J.F."/>
        </authorList>
    </citation>
    <scope>NUCLEOTIDE SEQUENCE [LARGE SCALE GENOMIC DNA]</scope>
</reference>
<dbReference type="GO" id="GO:0005737">
    <property type="term" value="C:cytoplasm"/>
    <property type="evidence" value="ECO:0007669"/>
    <property type="project" value="UniProtKB-SubCell"/>
</dbReference>
<dbReference type="PANTHER" id="PTHR21237:SF23">
    <property type="entry name" value="GRPE PROTEIN HOMOLOG, MITOCHONDRIAL"/>
    <property type="match status" value="1"/>
</dbReference>
<dbReference type="GO" id="GO:0051082">
    <property type="term" value="F:unfolded protein binding"/>
    <property type="evidence" value="ECO:0007669"/>
    <property type="project" value="TreeGrafter"/>
</dbReference>
<dbReference type="PANTHER" id="PTHR21237">
    <property type="entry name" value="GRPE PROTEIN"/>
    <property type="match status" value="1"/>
</dbReference>
<evidence type="ECO:0000256" key="1">
    <source>
        <dbReference type="ARBA" id="ARBA00009054"/>
    </source>
</evidence>
<dbReference type="InterPro" id="IPR000740">
    <property type="entry name" value="GrpE"/>
</dbReference>
<dbReference type="SUPFAM" id="SSF58014">
    <property type="entry name" value="Coiled-coil domain of nucleotide exchange factor GrpE"/>
    <property type="match status" value="1"/>
</dbReference>
<comment type="subcellular location">
    <subcellularLocation>
        <location evidence="3">Cytoplasm</location>
    </subcellularLocation>
</comment>
<evidence type="ECO:0000313" key="7">
    <source>
        <dbReference type="Proteomes" id="UP000179052"/>
    </source>
</evidence>
<comment type="subunit">
    <text evidence="3">Homodimer.</text>
</comment>
<dbReference type="GO" id="GO:0042803">
    <property type="term" value="F:protein homodimerization activity"/>
    <property type="evidence" value="ECO:0007669"/>
    <property type="project" value="InterPro"/>
</dbReference>
<dbReference type="PRINTS" id="PR00773">
    <property type="entry name" value="GRPEPROTEIN"/>
</dbReference>
<name>A0A1G2LF69_9BACT</name>
<dbReference type="Pfam" id="PF01025">
    <property type="entry name" value="GrpE"/>
    <property type="match status" value="1"/>
</dbReference>
<comment type="similarity">
    <text evidence="1 3 5">Belongs to the GrpE family.</text>
</comment>
<comment type="caution">
    <text evidence="6">The sequence shown here is derived from an EMBL/GenBank/DDBJ whole genome shotgun (WGS) entry which is preliminary data.</text>
</comment>
<evidence type="ECO:0000256" key="5">
    <source>
        <dbReference type="RuleBase" id="RU004478"/>
    </source>
</evidence>
<evidence type="ECO:0000256" key="4">
    <source>
        <dbReference type="RuleBase" id="RU000639"/>
    </source>
</evidence>
<dbReference type="Gene3D" id="2.30.22.10">
    <property type="entry name" value="Head domain of nucleotide exchange factor GrpE"/>
    <property type="match status" value="1"/>
</dbReference>
<dbReference type="GO" id="GO:0006457">
    <property type="term" value="P:protein folding"/>
    <property type="evidence" value="ECO:0007669"/>
    <property type="project" value="InterPro"/>
</dbReference>
<proteinExistence type="inferred from homology"/>
<dbReference type="HAMAP" id="MF_01151">
    <property type="entry name" value="GrpE"/>
    <property type="match status" value="1"/>
</dbReference>
<comment type="function">
    <text evidence="3 4">Participates actively in the response to hyperosmotic and heat shock by preventing the aggregation of stress-denatured proteins, in association with DnaK and GrpE. It is the nucleotide exchange factor for DnaK and may function as a thermosensor. Unfolded proteins bind initially to DnaJ; upon interaction with the DnaJ-bound protein, DnaK hydrolyzes its bound ATP, resulting in the formation of a stable complex. GrpE releases ADP from DnaK; ATP binding to DnaK triggers the release of the substrate protein, thus completing the reaction cycle. Several rounds of ATP-dependent interactions between DnaJ, DnaK and GrpE are required for fully efficient folding.</text>
</comment>
<sequence>MNTPDDIEIVDDIEEGAMADPAKAVARLKDKLKRCETEKGEYLDGWQRAKADLVNSRRDEERRLRDWRDRLENEIILEFISAIDSFDAALGAGNREHLSGETEKGFHLIRSQFGDVLRRLGVDEVPAKEIQFNPAVHEAIEEIESDAPEGQIVEELQKGYIRRGTILRPARVKVSKGKDSVERKADSGA</sequence>
<accession>A0A1G2LF69</accession>
<dbReference type="Proteomes" id="UP000179052">
    <property type="component" value="Unassembled WGS sequence"/>
</dbReference>
<evidence type="ECO:0000256" key="2">
    <source>
        <dbReference type="ARBA" id="ARBA00023186"/>
    </source>
</evidence>